<dbReference type="EMBL" id="CAMPGE010010303">
    <property type="protein sequence ID" value="CAI2369151.1"/>
    <property type="molecule type" value="Genomic_DNA"/>
</dbReference>
<evidence type="ECO:0000256" key="1">
    <source>
        <dbReference type="SAM" id="MobiDB-lite"/>
    </source>
</evidence>
<protein>
    <submittedName>
        <fullName evidence="2">Uncharacterized protein</fullName>
    </submittedName>
</protein>
<comment type="caution">
    <text evidence="2">The sequence shown here is derived from an EMBL/GenBank/DDBJ whole genome shotgun (WGS) entry which is preliminary data.</text>
</comment>
<evidence type="ECO:0000313" key="3">
    <source>
        <dbReference type="Proteomes" id="UP001295684"/>
    </source>
</evidence>
<reference evidence="2" key="1">
    <citation type="submission" date="2023-07" db="EMBL/GenBank/DDBJ databases">
        <authorList>
            <consortium name="AG Swart"/>
            <person name="Singh M."/>
            <person name="Singh A."/>
            <person name="Seah K."/>
            <person name="Emmerich C."/>
        </authorList>
    </citation>
    <scope>NUCLEOTIDE SEQUENCE</scope>
    <source>
        <strain evidence="2">DP1</strain>
    </source>
</reference>
<organism evidence="2 3">
    <name type="scientific">Euplotes crassus</name>
    <dbReference type="NCBI Taxonomy" id="5936"/>
    <lineage>
        <taxon>Eukaryota</taxon>
        <taxon>Sar</taxon>
        <taxon>Alveolata</taxon>
        <taxon>Ciliophora</taxon>
        <taxon>Intramacronucleata</taxon>
        <taxon>Spirotrichea</taxon>
        <taxon>Hypotrichia</taxon>
        <taxon>Euplotida</taxon>
        <taxon>Euplotidae</taxon>
        <taxon>Moneuplotes</taxon>
    </lineage>
</organism>
<name>A0AAD1UJT8_EUPCR</name>
<dbReference type="AlphaFoldDB" id="A0AAD1UJT8"/>
<keyword evidence="3" id="KW-1185">Reference proteome</keyword>
<accession>A0AAD1UJT8</accession>
<feature type="compositionally biased region" description="Basic and acidic residues" evidence="1">
    <location>
        <begin position="95"/>
        <end position="104"/>
    </location>
</feature>
<evidence type="ECO:0000313" key="2">
    <source>
        <dbReference type="EMBL" id="CAI2369151.1"/>
    </source>
</evidence>
<dbReference type="Proteomes" id="UP001295684">
    <property type="component" value="Unassembled WGS sequence"/>
</dbReference>
<feature type="region of interest" description="Disordered" evidence="1">
    <location>
        <begin position="75"/>
        <end position="104"/>
    </location>
</feature>
<gene>
    <name evidence="2" type="ORF">ECRASSUSDP1_LOCUS10449</name>
</gene>
<proteinExistence type="predicted"/>
<sequence>MDDSYYNQFKIKGVEENANFNVIKTSLTFDNKMGKDKGKPKQEDIFKFLGIHKRKQRKKTQTIRVQEDCTYLGSASRKNSKYERGSGCHKRPSIRKGDRIEDRE</sequence>